<dbReference type="Proteomes" id="UP000011514">
    <property type="component" value="Unassembled WGS sequence"/>
</dbReference>
<keyword evidence="3" id="KW-1185">Reference proteome</keyword>
<name>M0E553_9EURY</name>
<evidence type="ECO:0000313" key="3">
    <source>
        <dbReference type="Proteomes" id="UP000011514"/>
    </source>
</evidence>
<dbReference type="PATRIC" id="fig|1227484.4.peg.836"/>
<keyword evidence="2" id="KW-0413">Isomerase</keyword>
<dbReference type="eggNOG" id="arCOG01895">
    <property type="taxonomic scope" value="Archaea"/>
</dbReference>
<dbReference type="PANTHER" id="PTHR12110">
    <property type="entry name" value="HYDROXYPYRUVATE ISOMERASE"/>
    <property type="match status" value="1"/>
</dbReference>
<dbReference type="OrthoDB" id="372143at2157"/>
<dbReference type="InterPro" id="IPR036237">
    <property type="entry name" value="Xyl_isomerase-like_sf"/>
</dbReference>
<protein>
    <submittedName>
        <fullName evidence="2">Xylose isomerase</fullName>
    </submittedName>
</protein>
<dbReference type="Pfam" id="PF01261">
    <property type="entry name" value="AP_endonuc_2"/>
    <property type="match status" value="1"/>
</dbReference>
<accession>M0E553</accession>
<dbReference type="EMBL" id="AOJE01000012">
    <property type="protein sequence ID" value="ELZ42188.1"/>
    <property type="molecule type" value="Genomic_DNA"/>
</dbReference>
<sequence length="249" mass="27168">MDIGLTVGDDLDRLAASPSRFDFCELGVGEPTLVPGEIDRGRLTDALNGRDLLVHLPYSQRLATYVPEVNDAIVGYQRRLLEAAGDLGAEKAVLHATSADRDDTEFREVAADQLRRVTDAGREAGVEVVVENVGHQHAGLQLSVLGDLARETDTPICFDLGHAYMEGDNKAIKRFLRSHGDRISHLHCHDVRRRGDTHLPVGAGEVDYGLVESELSGFDGTVALEVFTDDETLLLDSAERVAKRLGVDF</sequence>
<proteinExistence type="predicted"/>
<dbReference type="SUPFAM" id="SSF51658">
    <property type="entry name" value="Xylose isomerase-like"/>
    <property type="match status" value="1"/>
</dbReference>
<reference evidence="2 3" key="1">
    <citation type="journal article" date="2014" name="PLoS Genet.">
        <title>Phylogenetically driven sequencing of extremely halophilic archaea reveals strategies for static and dynamic osmo-response.</title>
        <authorList>
            <person name="Becker E.A."/>
            <person name="Seitzer P.M."/>
            <person name="Tritt A."/>
            <person name="Larsen D."/>
            <person name="Krusor M."/>
            <person name="Yao A.I."/>
            <person name="Wu D."/>
            <person name="Madern D."/>
            <person name="Eisen J.A."/>
            <person name="Darling A.E."/>
            <person name="Facciotti M.T."/>
        </authorList>
    </citation>
    <scope>NUCLEOTIDE SEQUENCE [LARGE SCALE GENOMIC DNA]</scope>
    <source>
        <strain evidence="2 3">DSM 1137</strain>
    </source>
</reference>
<evidence type="ECO:0000313" key="2">
    <source>
        <dbReference type="EMBL" id="ELZ42188.1"/>
    </source>
</evidence>
<dbReference type="InterPro" id="IPR013022">
    <property type="entry name" value="Xyl_isomerase-like_TIM-brl"/>
</dbReference>
<feature type="domain" description="Xylose isomerase-like TIM barrel" evidence="1">
    <location>
        <begin position="49"/>
        <end position="239"/>
    </location>
</feature>
<dbReference type="AlphaFoldDB" id="M0E553"/>
<dbReference type="PANTHER" id="PTHR12110:SF21">
    <property type="entry name" value="XYLOSE ISOMERASE-LIKE TIM BARREL DOMAIN-CONTAINING PROTEIN"/>
    <property type="match status" value="1"/>
</dbReference>
<gene>
    <name evidence="2" type="ORF">C471_04080</name>
</gene>
<dbReference type="RefSeq" id="WP_004046760.1">
    <property type="nucleotide sequence ID" value="NZ_AOJE01000012.1"/>
</dbReference>
<dbReference type="Gene3D" id="3.20.20.150">
    <property type="entry name" value="Divalent-metal-dependent TIM barrel enzymes"/>
    <property type="match status" value="1"/>
</dbReference>
<organism evidence="2 3">
    <name type="scientific">Halorubrum saccharovorum DSM 1137</name>
    <dbReference type="NCBI Taxonomy" id="1227484"/>
    <lineage>
        <taxon>Archaea</taxon>
        <taxon>Methanobacteriati</taxon>
        <taxon>Methanobacteriota</taxon>
        <taxon>Stenosarchaea group</taxon>
        <taxon>Halobacteria</taxon>
        <taxon>Halobacteriales</taxon>
        <taxon>Haloferacaceae</taxon>
        <taxon>Halorubrum</taxon>
    </lineage>
</organism>
<dbReference type="STRING" id="1227484.C471_04080"/>
<evidence type="ECO:0000259" key="1">
    <source>
        <dbReference type="Pfam" id="PF01261"/>
    </source>
</evidence>
<dbReference type="GO" id="GO:0016853">
    <property type="term" value="F:isomerase activity"/>
    <property type="evidence" value="ECO:0007669"/>
    <property type="project" value="UniProtKB-KW"/>
</dbReference>
<dbReference type="InterPro" id="IPR050312">
    <property type="entry name" value="IolE/XylAMocC-like"/>
</dbReference>
<comment type="caution">
    <text evidence="2">The sequence shown here is derived from an EMBL/GenBank/DDBJ whole genome shotgun (WGS) entry which is preliminary data.</text>
</comment>